<dbReference type="Gene3D" id="1.10.1610.10">
    <property type="match status" value="1"/>
</dbReference>
<evidence type="ECO:0000256" key="1">
    <source>
        <dbReference type="ARBA" id="ARBA00002197"/>
    </source>
</evidence>
<proteinExistence type="inferred from homology"/>
<dbReference type="Proteomes" id="UP000078383">
    <property type="component" value="Unassembled WGS sequence"/>
</dbReference>
<evidence type="ECO:0000256" key="4">
    <source>
        <dbReference type="ARBA" id="ARBA00011991"/>
    </source>
</evidence>
<keyword evidence="8 11" id="KW-0808">Transferase</keyword>
<evidence type="ECO:0000256" key="3">
    <source>
        <dbReference type="ARBA" id="ARBA00007110"/>
    </source>
</evidence>
<dbReference type="EC" id="2.4.2.21" evidence="4 11"/>
<comment type="catalytic activity">
    <reaction evidence="10 11">
        <text>5,6-dimethylbenzimidazole + nicotinate beta-D-ribonucleotide = alpha-ribazole 5'-phosphate + nicotinate + H(+)</text>
        <dbReference type="Rhea" id="RHEA:11196"/>
        <dbReference type="ChEBI" id="CHEBI:15378"/>
        <dbReference type="ChEBI" id="CHEBI:15890"/>
        <dbReference type="ChEBI" id="CHEBI:32544"/>
        <dbReference type="ChEBI" id="CHEBI:57502"/>
        <dbReference type="ChEBI" id="CHEBI:57918"/>
        <dbReference type="EC" id="2.4.2.21"/>
    </reaction>
</comment>
<evidence type="ECO:0000256" key="11">
    <source>
        <dbReference type="HAMAP-Rule" id="MF_00230"/>
    </source>
</evidence>
<comment type="similarity">
    <text evidence="3 11">Belongs to the CobT family.</text>
</comment>
<keyword evidence="6 11" id="KW-0169">Cobalamin biosynthesis</keyword>
<dbReference type="PANTHER" id="PTHR43463:SF1">
    <property type="entry name" value="NICOTINATE-NUCLEOTIDE--DIMETHYLBENZIMIDAZOLE PHOSPHORIBOSYLTRANSFERASE"/>
    <property type="match status" value="1"/>
</dbReference>
<evidence type="ECO:0000256" key="10">
    <source>
        <dbReference type="ARBA" id="ARBA00047340"/>
    </source>
</evidence>
<dbReference type="GO" id="GO:0009236">
    <property type="term" value="P:cobalamin biosynthetic process"/>
    <property type="evidence" value="ECO:0007669"/>
    <property type="project" value="UniProtKB-UniRule"/>
</dbReference>
<dbReference type="InterPro" id="IPR003200">
    <property type="entry name" value="Nict_dMeBzImd_PRibTrfase"/>
</dbReference>
<protein>
    <recommendedName>
        <fullName evidence="5 11">Nicotinate-nucleotide--dimethylbenzimidazole phosphoribosyltransferase</fullName>
        <shortName evidence="11">NN:DBI PRT</shortName>
        <ecNumber evidence="4 11">2.4.2.21</ecNumber>
    </recommendedName>
    <alternativeName>
        <fullName evidence="9 11">N(1)-alpha-phosphoribosyltransferase</fullName>
    </alternativeName>
</protein>
<organism evidence="12 13">
    <name type="scientific">[Ruminococcus] torques</name>
    <dbReference type="NCBI Taxonomy" id="33039"/>
    <lineage>
        <taxon>Bacteria</taxon>
        <taxon>Bacillati</taxon>
        <taxon>Bacillota</taxon>
        <taxon>Clostridia</taxon>
        <taxon>Lachnospirales</taxon>
        <taxon>Lachnospiraceae</taxon>
        <taxon>Mediterraneibacter</taxon>
    </lineage>
</organism>
<evidence type="ECO:0000313" key="13">
    <source>
        <dbReference type="Proteomes" id="UP000078383"/>
    </source>
</evidence>
<dbReference type="InterPro" id="IPR023195">
    <property type="entry name" value="Nict_dMeBzImd_PRibTrfase_N"/>
</dbReference>
<sequence>MRKNWLVKLERQTIDQKKIIRKADITMVDNKRKSTKNEKMSMKENERLLIEKFKTIKPVEKSYEEQAKRRWKTVAKPLFSLGKLEDVVIRMAGIRRKVDFEIRKKGLLIFCADNGVVSEGVTQTGQEVTAIVADNFTKCATSVCIMAETAGVDLFPIDIGMVTDVPSVTDPKDKVMYGTKNMAMEPAMSREQAAQAVLIGIRKVKELAEQGYDLIATGEMGIGNTTTSSAVVSVLLDESVENVTGRGAGLSSEGLNRKIRAIERAIEKHQPDKEDVLDVLSKVGGLDIAGMTGAFLGGAIYHIPVLIDGFISSAAALCAVRMVPETVDYILASHCSGEPAGRMVLEELRLPYLIDANMSLGEGSGAVAAIPLLEMGVNVYRKMSTFEEIKVEQYEELK</sequence>
<gene>
    <name evidence="11 12" type="primary">cobT</name>
    <name evidence="12" type="ORF">ERS852502_00435</name>
</gene>
<dbReference type="EMBL" id="CZBX01000002">
    <property type="protein sequence ID" value="CUQ82195.1"/>
    <property type="molecule type" value="Genomic_DNA"/>
</dbReference>
<dbReference type="InterPro" id="IPR036087">
    <property type="entry name" value="Nict_dMeBzImd_PRibTrfase_sf"/>
</dbReference>
<dbReference type="InterPro" id="IPR017846">
    <property type="entry name" value="Nict_dMeBzImd_PRibTrfase_bact"/>
</dbReference>
<keyword evidence="7 11" id="KW-0328">Glycosyltransferase</keyword>
<feature type="active site" description="Proton acceptor" evidence="11">
    <location>
        <position position="362"/>
    </location>
</feature>
<dbReference type="GO" id="GO:0008939">
    <property type="term" value="F:nicotinate-nucleotide-dimethylbenzimidazole phosphoribosyltransferase activity"/>
    <property type="evidence" value="ECO:0007669"/>
    <property type="project" value="UniProtKB-UniRule"/>
</dbReference>
<evidence type="ECO:0000256" key="2">
    <source>
        <dbReference type="ARBA" id="ARBA00005049"/>
    </source>
</evidence>
<dbReference type="UniPathway" id="UPA00061">
    <property type="reaction ID" value="UER00516"/>
</dbReference>
<dbReference type="NCBIfam" id="NF000996">
    <property type="entry name" value="PRK00105.1"/>
    <property type="match status" value="1"/>
</dbReference>
<dbReference type="FunFam" id="3.40.50.10210:FF:000001">
    <property type="entry name" value="Nicotinate-nucleotide--dimethylbenzimidazole phosphoribosyltransferase"/>
    <property type="match status" value="1"/>
</dbReference>
<evidence type="ECO:0000256" key="6">
    <source>
        <dbReference type="ARBA" id="ARBA00022573"/>
    </source>
</evidence>
<comment type="pathway">
    <text evidence="2 11">Nucleoside biosynthesis; alpha-ribazole biosynthesis; alpha-ribazole from 5,6-dimethylbenzimidazole: step 1/2.</text>
</comment>
<evidence type="ECO:0000256" key="8">
    <source>
        <dbReference type="ARBA" id="ARBA00022679"/>
    </source>
</evidence>
<evidence type="ECO:0000313" key="12">
    <source>
        <dbReference type="EMBL" id="CUQ82195.1"/>
    </source>
</evidence>
<name>A0A174Z465_9FIRM</name>
<dbReference type="NCBIfam" id="TIGR03160">
    <property type="entry name" value="cobT_DBIPRT"/>
    <property type="match status" value="1"/>
</dbReference>
<dbReference type="HAMAP" id="MF_00230">
    <property type="entry name" value="CobT"/>
    <property type="match status" value="1"/>
</dbReference>
<dbReference type="SUPFAM" id="SSF52733">
    <property type="entry name" value="Nicotinate mononucleotide:5,6-dimethylbenzimidazole phosphoribosyltransferase (CobT)"/>
    <property type="match status" value="1"/>
</dbReference>
<accession>A0A174Z465</accession>
<dbReference type="CDD" id="cd02439">
    <property type="entry name" value="DMB-PRT_CobT"/>
    <property type="match status" value="1"/>
</dbReference>
<reference evidence="12 13" key="1">
    <citation type="submission" date="2015-09" db="EMBL/GenBank/DDBJ databases">
        <authorList>
            <consortium name="Pathogen Informatics"/>
        </authorList>
    </citation>
    <scope>NUCLEOTIDE SEQUENCE [LARGE SCALE GENOMIC DNA]</scope>
    <source>
        <strain evidence="12 13">2789STDY5834889</strain>
    </source>
</reference>
<dbReference type="Gene3D" id="3.40.50.10210">
    <property type="match status" value="1"/>
</dbReference>
<comment type="function">
    <text evidence="1 11">Catalyzes the synthesis of alpha-ribazole-5'-phosphate from nicotinate mononucleotide (NAMN) and 5,6-dimethylbenzimidazole (DMB).</text>
</comment>
<dbReference type="AlphaFoldDB" id="A0A174Z465"/>
<evidence type="ECO:0000256" key="7">
    <source>
        <dbReference type="ARBA" id="ARBA00022676"/>
    </source>
</evidence>
<evidence type="ECO:0000256" key="9">
    <source>
        <dbReference type="ARBA" id="ARBA00030686"/>
    </source>
</evidence>
<dbReference type="Pfam" id="PF02277">
    <property type="entry name" value="DBI_PRT"/>
    <property type="match status" value="1"/>
</dbReference>
<dbReference type="PANTHER" id="PTHR43463">
    <property type="entry name" value="NICOTINATE-NUCLEOTIDE--DIMETHYLBENZIMIDAZOLE PHOSPHORIBOSYLTRANSFERASE"/>
    <property type="match status" value="1"/>
</dbReference>
<evidence type="ECO:0000256" key="5">
    <source>
        <dbReference type="ARBA" id="ARBA00015486"/>
    </source>
</evidence>